<keyword evidence="1" id="KW-0472">Membrane</keyword>
<evidence type="ECO:0000259" key="2">
    <source>
        <dbReference type="Pfam" id="PF00487"/>
    </source>
</evidence>
<dbReference type="GO" id="GO:0016020">
    <property type="term" value="C:membrane"/>
    <property type="evidence" value="ECO:0007669"/>
    <property type="project" value="TreeGrafter"/>
</dbReference>
<dbReference type="RefSeq" id="WP_138534200.1">
    <property type="nucleotide sequence ID" value="NZ_VANR01000001.1"/>
</dbReference>
<dbReference type="EMBL" id="VANR01000001">
    <property type="protein sequence ID" value="TMM31987.1"/>
    <property type="molecule type" value="Genomic_DNA"/>
</dbReference>
<dbReference type="AlphaFoldDB" id="A0A5S3NA50"/>
<feature type="transmembrane region" description="Helical" evidence="1">
    <location>
        <begin position="63"/>
        <end position="82"/>
    </location>
</feature>
<feature type="domain" description="Fatty acid desaturase" evidence="2">
    <location>
        <begin position="65"/>
        <end position="332"/>
    </location>
</feature>
<keyword evidence="1" id="KW-0812">Transmembrane</keyword>
<dbReference type="Pfam" id="PF00487">
    <property type="entry name" value="FA_desaturase"/>
    <property type="match status" value="1"/>
</dbReference>
<evidence type="ECO:0000313" key="4">
    <source>
        <dbReference type="Proteomes" id="UP000307140"/>
    </source>
</evidence>
<dbReference type="PIRSF" id="PIRSF015921">
    <property type="entry name" value="FA_sphinglp_des"/>
    <property type="match status" value="1"/>
</dbReference>
<keyword evidence="1" id="KW-1133">Transmembrane helix</keyword>
<evidence type="ECO:0000313" key="3">
    <source>
        <dbReference type="EMBL" id="TMM31987.1"/>
    </source>
</evidence>
<dbReference type="GO" id="GO:0016717">
    <property type="term" value="F:oxidoreductase activity, acting on paired donors, with oxidation of a pair of donors resulting in the reduction of molecular oxygen to two molecules of water"/>
    <property type="evidence" value="ECO:0007669"/>
    <property type="project" value="TreeGrafter"/>
</dbReference>
<evidence type="ECO:0000256" key="1">
    <source>
        <dbReference type="SAM" id="Phobius"/>
    </source>
</evidence>
<dbReference type="OrthoDB" id="104711at2"/>
<feature type="transmembrane region" description="Helical" evidence="1">
    <location>
        <begin position="39"/>
        <end position="57"/>
    </location>
</feature>
<protein>
    <submittedName>
        <fullName evidence="3">Acyl-CoA desaturase</fullName>
    </submittedName>
</protein>
<feature type="transmembrane region" description="Helical" evidence="1">
    <location>
        <begin position="197"/>
        <end position="214"/>
    </location>
</feature>
<feature type="transmembrane region" description="Helical" evidence="1">
    <location>
        <begin position="226"/>
        <end position="246"/>
    </location>
</feature>
<comment type="caution">
    <text evidence="3">The sequence shown here is derived from an EMBL/GenBank/DDBJ whole genome shotgun (WGS) entry which is preliminary data.</text>
</comment>
<dbReference type="CDD" id="cd03506">
    <property type="entry name" value="Delta6-FADS-like"/>
    <property type="match status" value="1"/>
</dbReference>
<organism evidence="3 4">
    <name type="scientific">Polaribacter aestuariivivens</name>
    <dbReference type="NCBI Taxonomy" id="2304626"/>
    <lineage>
        <taxon>Bacteria</taxon>
        <taxon>Pseudomonadati</taxon>
        <taxon>Bacteroidota</taxon>
        <taxon>Flavobacteriia</taxon>
        <taxon>Flavobacteriales</taxon>
        <taxon>Flavobacteriaceae</taxon>
    </lineage>
</organism>
<dbReference type="PANTHER" id="PTHR19353:SF19">
    <property type="entry name" value="DELTA(5) FATTY ACID DESATURASE C-RELATED"/>
    <property type="match status" value="1"/>
</dbReference>
<dbReference type="PANTHER" id="PTHR19353">
    <property type="entry name" value="FATTY ACID DESATURASE 2"/>
    <property type="match status" value="1"/>
</dbReference>
<feature type="transmembrane region" description="Helical" evidence="1">
    <location>
        <begin position="161"/>
        <end position="177"/>
    </location>
</feature>
<dbReference type="GO" id="GO:0008610">
    <property type="term" value="P:lipid biosynthetic process"/>
    <property type="evidence" value="ECO:0007669"/>
    <property type="project" value="UniProtKB-ARBA"/>
</dbReference>
<sequence length="352" mass="41227">MKNKISFPKEKDAFLRTLNKNVEDYFKIENKKKYGNMIIIKRYLILKTCIIICYLIILLSKNVFLSFALFALLGPLFIILLLNVSHDAIHGIAHSNKKINTYLKFQMDLFGANSYAWKKRHKKGHHAFPNILNKDPDLKQTVIVKIFPNANKLSFHKYQHIYVPILYSFYTINWVFVRDFKDFFTKSLIGKIPSKEFLKFFICKLLYVIIFFVIPIRYSFLSFSEVLLTNILMHIFASYFLTIALVPSHVSEKSIFPLPNNEGLMPYSWSDHQVITTSDFATKNKITTWLLGGFNHHITHHLFPSVSHIHYFELTPIVKAAIVKFELPYTHVNSLFEAYKSHYKLLKKNGSE</sequence>
<gene>
    <name evidence="3" type="ORF">FDT66_00545</name>
</gene>
<dbReference type="InterPro" id="IPR012171">
    <property type="entry name" value="Fatty_acid_desaturase"/>
</dbReference>
<reference evidence="3 4" key="1">
    <citation type="submission" date="2019-05" db="EMBL/GenBank/DDBJ databases">
        <title>Polaribacter aestuariivivens sp. nov., isolated from a tidal flat.</title>
        <authorList>
            <person name="Yoon J.-H."/>
        </authorList>
    </citation>
    <scope>NUCLEOTIDE SEQUENCE [LARGE SCALE GENOMIC DNA]</scope>
    <source>
        <strain evidence="3 4">DBTF-3</strain>
    </source>
</reference>
<name>A0A5S3NA50_9FLAO</name>
<keyword evidence="4" id="KW-1185">Reference proteome</keyword>
<dbReference type="InterPro" id="IPR005804">
    <property type="entry name" value="FA_desaturase_dom"/>
</dbReference>
<proteinExistence type="predicted"/>
<dbReference type="Proteomes" id="UP000307140">
    <property type="component" value="Unassembled WGS sequence"/>
</dbReference>
<accession>A0A5S3NA50</accession>